<protein>
    <submittedName>
        <fullName evidence="2">IS1380 family transposase</fullName>
    </submittedName>
</protein>
<dbReference type="AlphaFoldDB" id="A0A917P6F2"/>
<dbReference type="InterPro" id="IPR025668">
    <property type="entry name" value="Tnp_DDE_dom"/>
</dbReference>
<name>A0A917P6F2_9ACTN</name>
<evidence type="ECO:0000313" key="3">
    <source>
        <dbReference type="Proteomes" id="UP000657574"/>
    </source>
</evidence>
<evidence type="ECO:0000313" key="2">
    <source>
        <dbReference type="EMBL" id="GGJ63838.1"/>
    </source>
</evidence>
<sequence length="465" mass="51136">MSKLTEWAEGLSLSTGGRKLVGKAGVVPVRRLADKVGLTDALSAALVRRDFHPVHDRGGVLVTAACAVLLGARSIAGIEVMRQAALVLGDPASASTLYRTLDGIGPVHLTKIASARAKVRSGVHDLLDLRPGSFPWIRVDGRPPTGWTVMDVDASFVPARSEKEGAEPHRKGFGLHPLLMFCDNTDEHLVCRLRPGSAGANTASDHIEVSTEAIRQLPARRRRKVLFRADGAGSTKEWLAWITTGGGNKANTWEYSAGWTRDEDFWTALPKVPEDVWTAALDAQGEPRQDAALVEITDLLDLDGWPDGLRVIVRREPIHPKYAKDLKPYEISTGFRYQAIATNTPGRQLQWLDARHRVHAHVESGIRRSKALTLTRLPSFKFALNQAWCTLRALAMDLLSWLQLLALDGKLARAEPATIRTELLDVPAKLTEHARRRELKFDPSWPASHAAMGVWNSIQTLPSPD</sequence>
<proteinExistence type="predicted"/>
<dbReference type="RefSeq" id="WP_189316929.1">
    <property type="nucleotide sequence ID" value="NZ_BMQA01000077.1"/>
</dbReference>
<dbReference type="NCBIfam" id="NF033539">
    <property type="entry name" value="transpos_IS1380"/>
    <property type="match status" value="1"/>
</dbReference>
<dbReference type="EMBL" id="BMQA01000077">
    <property type="protein sequence ID" value="GGJ63838.1"/>
    <property type="molecule type" value="Genomic_DNA"/>
</dbReference>
<comment type="caution">
    <text evidence="2">The sequence shown here is derived from an EMBL/GenBank/DDBJ whole genome shotgun (WGS) entry which is preliminary data.</text>
</comment>
<organism evidence="2 3">
    <name type="scientific">Streptomyces brasiliensis</name>
    <dbReference type="NCBI Taxonomy" id="1954"/>
    <lineage>
        <taxon>Bacteria</taxon>
        <taxon>Bacillati</taxon>
        <taxon>Actinomycetota</taxon>
        <taxon>Actinomycetes</taxon>
        <taxon>Kitasatosporales</taxon>
        <taxon>Streptomycetaceae</taxon>
        <taxon>Streptomyces</taxon>
    </lineage>
</organism>
<reference evidence="2" key="2">
    <citation type="submission" date="2020-09" db="EMBL/GenBank/DDBJ databases">
        <authorList>
            <person name="Sun Q."/>
            <person name="Ohkuma M."/>
        </authorList>
    </citation>
    <scope>NUCLEOTIDE SEQUENCE</scope>
    <source>
        <strain evidence="2">JCM 3086</strain>
    </source>
</reference>
<dbReference type="Pfam" id="PF13701">
    <property type="entry name" value="DDE_Tnp_1_4"/>
    <property type="match status" value="1"/>
</dbReference>
<accession>A0A917P6F2</accession>
<dbReference type="InterPro" id="IPR047960">
    <property type="entry name" value="Transpos_IS1380"/>
</dbReference>
<dbReference type="Proteomes" id="UP000657574">
    <property type="component" value="Unassembled WGS sequence"/>
</dbReference>
<evidence type="ECO:0000259" key="1">
    <source>
        <dbReference type="Pfam" id="PF13701"/>
    </source>
</evidence>
<gene>
    <name evidence="2" type="ORF">GCM10010121_088140</name>
</gene>
<keyword evidence="3" id="KW-1185">Reference proteome</keyword>
<reference evidence="2" key="1">
    <citation type="journal article" date="2014" name="Int. J. Syst. Evol. Microbiol.">
        <title>Complete genome sequence of Corynebacterium casei LMG S-19264T (=DSM 44701T), isolated from a smear-ripened cheese.</title>
        <authorList>
            <consortium name="US DOE Joint Genome Institute (JGI-PGF)"/>
            <person name="Walter F."/>
            <person name="Albersmeier A."/>
            <person name="Kalinowski J."/>
            <person name="Ruckert C."/>
        </authorList>
    </citation>
    <scope>NUCLEOTIDE SEQUENCE</scope>
    <source>
        <strain evidence="2">JCM 3086</strain>
    </source>
</reference>
<feature type="domain" description="Transposase DDE" evidence="1">
    <location>
        <begin position="12"/>
        <end position="462"/>
    </location>
</feature>